<dbReference type="PANTHER" id="PTHR31051:SF1">
    <property type="entry name" value="PROTEASOME ASSEMBLY CHAPERONE 3"/>
    <property type="match status" value="1"/>
</dbReference>
<dbReference type="Proteomes" id="UP001061958">
    <property type="component" value="Unassembled WGS sequence"/>
</dbReference>
<dbReference type="GO" id="GO:0043248">
    <property type="term" value="P:proteasome assembly"/>
    <property type="evidence" value="ECO:0007669"/>
    <property type="project" value="InterPro"/>
</dbReference>
<organism evidence="1 2">
    <name type="scientific">Galdieria partita</name>
    <dbReference type="NCBI Taxonomy" id="83374"/>
    <lineage>
        <taxon>Eukaryota</taxon>
        <taxon>Rhodophyta</taxon>
        <taxon>Bangiophyceae</taxon>
        <taxon>Galdieriales</taxon>
        <taxon>Galdieriaceae</taxon>
        <taxon>Galdieria</taxon>
    </lineage>
</organism>
<accession>A0A9C7PRN5</accession>
<evidence type="ECO:0000313" key="1">
    <source>
        <dbReference type="EMBL" id="GJQ09403.1"/>
    </source>
</evidence>
<dbReference type="EMBL" id="BQMJ01000008">
    <property type="protein sequence ID" value="GJQ09403.1"/>
    <property type="molecule type" value="Genomic_DNA"/>
</dbReference>
<keyword evidence="2" id="KW-1185">Reference proteome</keyword>
<proteinExistence type="predicted"/>
<reference evidence="1" key="1">
    <citation type="journal article" date="2022" name="Proc. Natl. Acad. Sci. U.S.A.">
        <title>Life cycle and functional genomics of the unicellular red alga Galdieria for elucidating algal and plant evolution and industrial use.</title>
        <authorList>
            <person name="Hirooka S."/>
            <person name="Itabashi T."/>
            <person name="Ichinose T.M."/>
            <person name="Onuma R."/>
            <person name="Fujiwara T."/>
            <person name="Yamashita S."/>
            <person name="Jong L.W."/>
            <person name="Tomita R."/>
            <person name="Iwane A.H."/>
            <person name="Miyagishima S.Y."/>
        </authorList>
    </citation>
    <scope>NUCLEOTIDE SEQUENCE</scope>
    <source>
        <strain evidence="1">NBRC 102759</strain>
    </source>
</reference>
<dbReference type="AlphaFoldDB" id="A0A9C7PRN5"/>
<dbReference type="Gene3D" id="3.30.230.90">
    <property type="match status" value="1"/>
</dbReference>
<dbReference type="InterPro" id="IPR018788">
    <property type="entry name" value="Proteasome_assmbl_chp_3"/>
</dbReference>
<dbReference type="OrthoDB" id="5839at2759"/>
<comment type="caution">
    <text evidence="1">The sequence shown here is derived from an EMBL/GenBank/DDBJ whole genome shotgun (WGS) entry which is preliminary data.</text>
</comment>
<dbReference type="PANTHER" id="PTHR31051">
    <property type="entry name" value="PROTEASOME ASSEMBLY CHAPERONE 3"/>
    <property type="match status" value="1"/>
</dbReference>
<name>A0A9C7PRN5_9RHOD</name>
<protein>
    <recommendedName>
        <fullName evidence="3">Proteasome assembly chaperone 3</fullName>
    </recommendedName>
</protein>
<sequence>MPEQYCGRFVRHFNTTCDSYRTDFVFERFEDRILLIISQLQGLGSIFSVTSSANSTESDNTIFDVVPLLGKRDDEKLIVFARTIGELVHSLGHQRPLVLCLSLKGMEKEVLNSVLVALKDDVIPHFGH</sequence>
<dbReference type="Pfam" id="PF10178">
    <property type="entry name" value="PAC3"/>
    <property type="match status" value="1"/>
</dbReference>
<reference evidence="1" key="2">
    <citation type="submission" date="2022-01" db="EMBL/GenBank/DDBJ databases">
        <authorList>
            <person name="Hirooka S."/>
            <person name="Miyagishima S.Y."/>
        </authorList>
    </citation>
    <scope>NUCLEOTIDE SEQUENCE</scope>
    <source>
        <strain evidence="1">NBRC 102759</strain>
    </source>
</reference>
<evidence type="ECO:0000313" key="2">
    <source>
        <dbReference type="Proteomes" id="UP001061958"/>
    </source>
</evidence>
<evidence type="ECO:0008006" key="3">
    <source>
        <dbReference type="Google" id="ProtNLM"/>
    </source>
</evidence>
<dbReference type="InterPro" id="IPR053720">
    <property type="entry name" value="Psm_Assembly_Chaperone"/>
</dbReference>
<gene>
    <name evidence="1" type="ORF">GpartN1_g1194.t1</name>
</gene>